<comment type="pathway">
    <text evidence="2">Protein modification; protein glycosylation.</text>
</comment>
<dbReference type="PANTHER" id="PTHR19297:SF185">
    <property type="entry name" value="BETA-1,3-GALACTOSYL-O-GLYCOSYL-GLYCOPROTEIN BETA-1,6-N-ACETYLGLUCOSAMINYLTRANSFERASE 3"/>
    <property type="match status" value="1"/>
</dbReference>
<name>A0AAE0ZLR1_9GAST</name>
<keyword evidence="8 11" id="KW-0472">Membrane</keyword>
<dbReference type="Pfam" id="PF02485">
    <property type="entry name" value="Branch"/>
    <property type="match status" value="2"/>
</dbReference>
<evidence type="ECO:0000256" key="11">
    <source>
        <dbReference type="SAM" id="Phobius"/>
    </source>
</evidence>
<evidence type="ECO:0000256" key="4">
    <source>
        <dbReference type="ARBA" id="ARBA00022679"/>
    </source>
</evidence>
<evidence type="ECO:0000256" key="5">
    <source>
        <dbReference type="ARBA" id="ARBA00022692"/>
    </source>
</evidence>
<dbReference type="Proteomes" id="UP001283361">
    <property type="component" value="Unassembled WGS sequence"/>
</dbReference>
<reference evidence="12" key="1">
    <citation type="journal article" date="2023" name="G3 (Bethesda)">
        <title>A reference genome for the long-term kleptoplast-retaining sea slug Elysia crispata morphotype clarki.</title>
        <authorList>
            <person name="Eastman K.E."/>
            <person name="Pendleton A.L."/>
            <person name="Shaikh M.A."/>
            <person name="Suttiyut T."/>
            <person name="Ogas R."/>
            <person name="Tomko P."/>
            <person name="Gavelis G."/>
            <person name="Widhalm J.R."/>
            <person name="Wisecaver J.H."/>
        </authorList>
    </citation>
    <scope>NUCLEOTIDE SEQUENCE</scope>
    <source>
        <strain evidence="12">ECLA1</strain>
    </source>
</reference>
<protein>
    <recommendedName>
        <fullName evidence="14">Beta-1,3-galactosyl-O-glycosyl-glycoprotein beta-1,6-N-acetylglucosaminyltransferase</fullName>
    </recommendedName>
</protein>
<evidence type="ECO:0000256" key="1">
    <source>
        <dbReference type="ARBA" id="ARBA00004606"/>
    </source>
</evidence>
<dbReference type="PANTHER" id="PTHR19297">
    <property type="entry name" value="GLYCOSYLTRANSFERASE 14 FAMILY MEMBER"/>
    <property type="match status" value="1"/>
</dbReference>
<comment type="caution">
    <text evidence="12">The sequence shown here is derived from an EMBL/GenBank/DDBJ whole genome shotgun (WGS) entry which is preliminary data.</text>
</comment>
<gene>
    <name evidence="12" type="ORF">RRG08_065401</name>
</gene>
<evidence type="ECO:0000256" key="9">
    <source>
        <dbReference type="ARBA" id="ARBA00023180"/>
    </source>
</evidence>
<keyword evidence="5 11" id="KW-0812">Transmembrane</keyword>
<dbReference type="AlphaFoldDB" id="A0AAE0ZLR1"/>
<evidence type="ECO:0000256" key="3">
    <source>
        <dbReference type="ARBA" id="ARBA00022676"/>
    </source>
</evidence>
<dbReference type="EMBL" id="JAWDGP010003737">
    <property type="protein sequence ID" value="KAK3771472.1"/>
    <property type="molecule type" value="Genomic_DNA"/>
</dbReference>
<comment type="similarity">
    <text evidence="10">Belongs to the glycosyltransferase 14 family.</text>
</comment>
<keyword evidence="7 11" id="KW-1133">Transmembrane helix</keyword>
<keyword evidence="6" id="KW-0735">Signal-anchor</keyword>
<keyword evidence="4" id="KW-0808">Transferase</keyword>
<evidence type="ECO:0000256" key="8">
    <source>
        <dbReference type="ARBA" id="ARBA00023136"/>
    </source>
</evidence>
<keyword evidence="3" id="KW-0328">Glycosyltransferase</keyword>
<accession>A0AAE0ZLR1</accession>
<sequence length="527" mass="61523">MPSRLPRIRYVRWLLTSPLTPWWRFWAGIIALCTFSSCYILYTKQFDWSGQGMILITESIIDLNVTGSDRTSSWAEDDAFVLSSPVKSQKLVLFSPVHSRKFQQTHFNCRAIFSGDKEETKRAATIAELLAADERNTTYYSAKPDTKRLVKVLKRKVKKWSWEFKELTTKWYLNATKDCDWFKQTRGYITSSLTQEEEEFPLAFSMLVFKDFEMAERLLRTVYRPQNLYCIHVDSKADPEFYTAFQSLASCFPGNVRMSSRRVNVTWGTFTVLEPELICMKDLWDLDNHAAVHRDEANAQSVNSQDSVLQRKRKKWTYFINLTGQEFPLKTNYEIVGILKAFKGANSQAVRNTSRAIRRWKSSPPHHIIPSKGELHTVLNRDTIDFILHNDVAKDLIEWLKTTRIPDETFFATLNFNSKLNIPGTYNGNVKNRLNSYNRYKMWYPSHCSSGWFVRKVCILSTGDLPELGTTPNMFANKFYLHKDRVVIGCLEEKLFNDTRDEYRGTKTFDTTVYEQLEFVKNHVPIR</sequence>
<keyword evidence="9" id="KW-0325">Glycoprotein</keyword>
<dbReference type="InterPro" id="IPR003406">
    <property type="entry name" value="Glyco_trans_14"/>
</dbReference>
<dbReference type="GO" id="GO:0008375">
    <property type="term" value="F:acetylglucosaminyltransferase activity"/>
    <property type="evidence" value="ECO:0007669"/>
    <property type="project" value="TreeGrafter"/>
</dbReference>
<evidence type="ECO:0008006" key="14">
    <source>
        <dbReference type="Google" id="ProtNLM"/>
    </source>
</evidence>
<feature type="transmembrane region" description="Helical" evidence="11">
    <location>
        <begin position="21"/>
        <end position="42"/>
    </location>
</feature>
<evidence type="ECO:0000256" key="10">
    <source>
        <dbReference type="ARBA" id="ARBA00038150"/>
    </source>
</evidence>
<evidence type="ECO:0000256" key="7">
    <source>
        <dbReference type="ARBA" id="ARBA00022989"/>
    </source>
</evidence>
<comment type="subcellular location">
    <subcellularLocation>
        <location evidence="1">Membrane</location>
        <topology evidence="1">Single-pass type II membrane protein</topology>
    </subcellularLocation>
</comment>
<evidence type="ECO:0000313" key="12">
    <source>
        <dbReference type="EMBL" id="KAK3771472.1"/>
    </source>
</evidence>
<dbReference type="GO" id="GO:0016020">
    <property type="term" value="C:membrane"/>
    <property type="evidence" value="ECO:0007669"/>
    <property type="project" value="UniProtKB-SubCell"/>
</dbReference>
<evidence type="ECO:0000313" key="13">
    <source>
        <dbReference type="Proteomes" id="UP001283361"/>
    </source>
</evidence>
<organism evidence="12 13">
    <name type="scientific">Elysia crispata</name>
    <name type="common">lettuce slug</name>
    <dbReference type="NCBI Taxonomy" id="231223"/>
    <lineage>
        <taxon>Eukaryota</taxon>
        <taxon>Metazoa</taxon>
        <taxon>Spiralia</taxon>
        <taxon>Lophotrochozoa</taxon>
        <taxon>Mollusca</taxon>
        <taxon>Gastropoda</taxon>
        <taxon>Heterobranchia</taxon>
        <taxon>Euthyneura</taxon>
        <taxon>Panpulmonata</taxon>
        <taxon>Sacoglossa</taxon>
        <taxon>Placobranchoidea</taxon>
        <taxon>Plakobranchidae</taxon>
        <taxon>Elysia</taxon>
    </lineage>
</organism>
<keyword evidence="13" id="KW-1185">Reference proteome</keyword>
<proteinExistence type="inferred from homology"/>
<evidence type="ECO:0000256" key="2">
    <source>
        <dbReference type="ARBA" id="ARBA00004922"/>
    </source>
</evidence>
<evidence type="ECO:0000256" key="6">
    <source>
        <dbReference type="ARBA" id="ARBA00022968"/>
    </source>
</evidence>